<accession>A0A5C3PVN7</accession>
<proteinExistence type="predicted"/>
<name>A0A5C3PVN7_9APHY</name>
<dbReference type="Proteomes" id="UP000308197">
    <property type="component" value="Unassembled WGS sequence"/>
</dbReference>
<dbReference type="AlphaFoldDB" id="A0A5C3PVN7"/>
<dbReference type="InParanoid" id="A0A5C3PVN7"/>
<evidence type="ECO:0000313" key="2">
    <source>
        <dbReference type="Proteomes" id="UP000308197"/>
    </source>
</evidence>
<organism evidence="1 2">
    <name type="scientific">Polyporus arcularius HHB13444</name>
    <dbReference type="NCBI Taxonomy" id="1314778"/>
    <lineage>
        <taxon>Eukaryota</taxon>
        <taxon>Fungi</taxon>
        <taxon>Dikarya</taxon>
        <taxon>Basidiomycota</taxon>
        <taxon>Agaricomycotina</taxon>
        <taxon>Agaricomycetes</taxon>
        <taxon>Polyporales</taxon>
        <taxon>Polyporaceae</taxon>
        <taxon>Polyporus</taxon>
    </lineage>
</organism>
<sequence>MYFYPFASLVPAHPIMAVSIASRTFFQGLTVAALARSSCAPSVFHGRMYPASLFSPSHVQVLRTPLYSVHGCTILYTNRMNHVCHVSNDISPFRRACDACCPHSGLVSRYRLSQNSSLHI</sequence>
<evidence type="ECO:0000313" key="1">
    <source>
        <dbReference type="EMBL" id="TFK93531.1"/>
    </source>
</evidence>
<keyword evidence="2" id="KW-1185">Reference proteome</keyword>
<reference evidence="1 2" key="1">
    <citation type="journal article" date="2019" name="Nat. Ecol. Evol.">
        <title>Megaphylogeny resolves global patterns of mushroom evolution.</title>
        <authorList>
            <person name="Varga T."/>
            <person name="Krizsan K."/>
            <person name="Foldi C."/>
            <person name="Dima B."/>
            <person name="Sanchez-Garcia M."/>
            <person name="Sanchez-Ramirez S."/>
            <person name="Szollosi G.J."/>
            <person name="Szarkandi J.G."/>
            <person name="Papp V."/>
            <person name="Albert L."/>
            <person name="Andreopoulos W."/>
            <person name="Angelini C."/>
            <person name="Antonin V."/>
            <person name="Barry K.W."/>
            <person name="Bougher N.L."/>
            <person name="Buchanan P."/>
            <person name="Buyck B."/>
            <person name="Bense V."/>
            <person name="Catcheside P."/>
            <person name="Chovatia M."/>
            <person name="Cooper J."/>
            <person name="Damon W."/>
            <person name="Desjardin D."/>
            <person name="Finy P."/>
            <person name="Geml J."/>
            <person name="Haridas S."/>
            <person name="Hughes K."/>
            <person name="Justo A."/>
            <person name="Karasinski D."/>
            <person name="Kautmanova I."/>
            <person name="Kiss B."/>
            <person name="Kocsube S."/>
            <person name="Kotiranta H."/>
            <person name="LaButti K.M."/>
            <person name="Lechner B.E."/>
            <person name="Liimatainen K."/>
            <person name="Lipzen A."/>
            <person name="Lukacs Z."/>
            <person name="Mihaltcheva S."/>
            <person name="Morgado L.N."/>
            <person name="Niskanen T."/>
            <person name="Noordeloos M.E."/>
            <person name="Ohm R.A."/>
            <person name="Ortiz-Santana B."/>
            <person name="Ovrebo C."/>
            <person name="Racz N."/>
            <person name="Riley R."/>
            <person name="Savchenko A."/>
            <person name="Shiryaev A."/>
            <person name="Soop K."/>
            <person name="Spirin V."/>
            <person name="Szebenyi C."/>
            <person name="Tomsovsky M."/>
            <person name="Tulloss R.E."/>
            <person name="Uehling J."/>
            <person name="Grigoriev I.V."/>
            <person name="Vagvolgyi C."/>
            <person name="Papp T."/>
            <person name="Martin F.M."/>
            <person name="Miettinen O."/>
            <person name="Hibbett D.S."/>
            <person name="Nagy L.G."/>
        </authorList>
    </citation>
    <scope>NUCLEOTIDE SEQUENCE [LARGE SCALE GENOMIC DNA]</scope>
    <source>
        <strain evidence="1 2">HHB13444</strain>
    </source>
</reference>
<protein>
    <submittedName>
        <fullName evidence="1">Uncharacterized protein</fullName>
    </submittedName>
</protein>
<gene>
    <name evidence="1" type="ORF">K466DRAFT_99895</name>
</gene>
<dbReference type="EMBL" id="ML210980">
    <property type="protein sequence ID" value="TFK93531.1"/>
    <property type="molecule type" value="Genomic_DNA"/>
</dbReference>